<feature type="signal peptide" evidence="1">
    <location>
        <begin position="1"/>
        <end position="18"/>
    </location>
</feature>
<evidence type="ECO:0008006" key="4">
    <source>
        <dbReference type="Google" id="ProtNLM"/>
    </source>
</evidence>
<sequence>MKLSRNILYLFVSVLLFSACSKNENDTYDLRYVHIMDNESSTVNISDKANVVSTYGIYLSGPQVLEPVTVTYKITVGDGLTEGVDYELINPASEVKFLPGIYDMPVRIRWMANPVDPAKNNTVVIELLSVSNPAFNLGLPGKDQLQIRLIITKFH</sequence>
<proteinExistence type="predicted"/>
<keyword evidence="1" id="KW-0732">Signal</keyword>
<dbReference type="AlphaFoldDB" id="A0A4Q7N129"/>
<dbReference type="OrthoDB" id="1007362at2"/>
<keyword evidence="3" id="KW-1185">Reference proteome</keyword>
<name>A0A4Q7N129_9BACT</name>
<dbReference type="RefSeq" id="WP_130538738.1">
    <property type="nucleotide sequence ID" value="NZ_CP042431.1"/>
</dbReference>
<evidence type="ECO:0000256" key="1">
    <source>
        <dbReference type="SAM" id="SignalP"/>
    </source>
</evidence>
<dbReference type="Proteomes" id="UP000293874">
    <property type="component" value="Unassembled WGS sequence"/>
</dbReference>
<evidence type="ECO:0000313" key="3">
    <source>
        <dbReference type="Proteomes" id="UP000293874"/>
    </source>
</evidence>
<dbReference type="EMBL" id="SGXA01000001">
    <property type="protein sequence ID" value="RZS74264.1"/>
    <property type="molecule type" value="Genomic_DNA"/>
</dbReference>
<dbReference type="InterPro" id="IPR038081">
    <property type="entry name" value="CalX-like_sf"/>
</dbReference>
<evidence type="ECO:0000313" key="2">
    <source>
        <dbReference type="EMBL" id="RZS74264.1"/>
    </source>
</evidence>
<organism evidence="2 3">
    <name type="scientific">Pseudobacter ginsenosidimutans</name>
    <dbReference type="NCBI Taxonomy" id="661488"/>
    <lineage>
        <taxon>Bacteria</taxon>
        <taxon>Pseudomonadati</taxon>
        <taxon>Bacteroidota</taxon>
        <taxon>Chitinophagia</taxon>
        <taxon>Chitinophagales</taxon>
        <taxon>Chitinophagaceae</taxon>
        <taxon>Pseudobacter</taxon>
    </lineage>
</organism>
<reference evidence="2 3" key="1">
    <citation type="submission" date="2019-02" db="EMBL/GenBank/DDBJ databases">
        <title>Genomic Encyclopedia of Type Strains, Phase IV (KMG-IV): sequencing the most valuable type-strain genomes for metagenomic binning, comparative biology and taxonomic classification.</title>
        <authorList>
            <person name="Goeker M."/>
        </authorList>
    </citation>
    <scope>NUCLEOTIDE SEQUENCE [LARGE SCALE GENOMIC DNA]</scope>
    <source>
        <strain evidence="2 3">DSM 18116</strain>
    </source>
</reference>
<protein>
    <recommendedName>
        <fullName evidence="4">Calx-beta domain-containing protein</fullName>
    </recommendedName>
</protein>
<comment type="caution">
    <text evidence="2">The sequence shown here is derived from an EMBL/GenBank/DDBJ whole genome shotgun (WGS) entry which is preliminary data.</text>
</comment>
<feature type="chain" id="PRO_5020544204" description="Calx-beta domain-containing protein" evidence="1">
    <location>
        <begin position="19"/>
        <end position="155"/>
    </location>
</feature>
<dbReference type="PROSITE" id="PS51257">
    <property type="entry name" value="PROKAR_LIPOPROTEIN"/>
    <property type="match status" value="1"/>
</dbReference>
<gene>
    <name evidence="2" type="ORF">EV199_0108</name>
</gene>
<accession>A0A4Q7N129</accession>
<dbReference type="SUPFAM" id="SSF141072">
    <property type="entry name" value="CalX-like"/>
    <property type="match status" value="1"/>
</dbReference>